<keyword evidence="2" id="KW-0548">Nucleotidyltransferase</keyword>
<dbReference type="NCBIfam" id="NF046029">
    <property type="entry name" value="ProtAdlyltaseNmFic"/>
    <property type="match status" value="1"/>
</dbReference>
<dbReference type="PROSITE" id="PS51459">
    <property type="entry name" value="FIDO"/>
    <property type="match status" value="1"/>
</dbReference>
<comment type="caution">
    <text evidence="10">The sequence shown here is derived from an EMBL/GenBank/DDBJ whole genome shotgun (WGS) entry which is preliminary data.</text>
</comment>
<evidence type="ECO:0000256" key="7">
    <source>
        <dbReference type="ARBA" id="ARBA00048696"/>
    </source>
</evidence>
<dbReference type="PANTHER" id="PTHR39560">
    <property type="entry name" value="PROTEIN ADENYLYLTRANSFERASE FIC-RELATED"/>
    <property type="match status" value="1"/>
</dbReference>
<dbReference type="EMBL" id="DVKI01000015">
    <property type="protein sequence ID" value="HIT16852.1"/>
    <property type="molecule type" value="Genomic_DNA"/>
</dbReference>
<keyword evidence="3" id="KW-0547">Nucleotide-binding</keyword>
<dbReference type="EC" id="2.7.7.108" evidence="5"/>
<comment type="catalytic activity">
    <reaction evidence="7">
        <text>L-tyrosyl-[protein] + ATP = O-(5'-adenylyl)-L-tyrosyl-[protein] + diphosphate</text>
        <dbReference type="Rhea" id="RHEA:54288"/>
        <dbReference type="Rhea" id="RHEA-COMP:10136"/>
        <dbReference type="Rhea" id="RHEA-COMP:13846"/>
        <dbReference type="ChEBI" id="CHEBI:30616"/>
        <dbReference type="ChEBI" id="CHEBI:33019"/>
        <dbReference type="ChEBI" id="CHEBI:46858"/>
        <dbReference type="ChEBI" id="CHEBI:83624"/>
        <dbReference type="EC" id="2.7.7.108"/>
    </reaction>
</comment>
<gene>
    <name evidence="10" type="ORF">IAD04_00515</name>
</gene>
<dbReference type="GO" id="GO:0005524">
    <property type="term" value="F:ATP binding"/>
    <property type="evidence" value="ECO:0007669"/>
    <property type="project" value="UniProtKB-KW"/>
</dbReference>
<reference evidence="10" key="1">
    <citation type="submission" date="2020-10" db="EMBL/GenBank/DDBJ databases">
        <authorList>
            <person name="Gilroy R."/>
        </authorList>
    </citation>
    <scope>NUCLEOTIDE SEQUENCE</scope>
    <source>
        <strain evidence="10">14508</strain>
    </source>
</reference>
<evidence type="ECO:0000313" key="10">
    <source>
        <dbReference type="EMBL" id="HIT16852.1"/>
    </source>
</evidence>
<dbReference type="SMART" id="SM01040">
    <property type="entry name" value="Bro-N"/>
    <property type="match status" value="1"/>
</dbReference>
<evidence type="ECO:0000256" key="1">
    <source>
        <dbReference type="ARBA" id="ARBA00022679"/>
    </source>
</evidence>
<reference evidence="10" key="2">
    <citation type="journal article" date="2021" name="PeerJ">
        <title>Extensive microbial diversity within the chicken gut microbiome revealed by metagenomics and culture.</title>
        <authorList>
            <person name="Gilroy R."/>
            <person name="Ravi A."/>
            <person name="Getino M."/>
            <person name="Pursley I."/>
            <person name="Horton D.L."/>
            <person name="Alikhan N.F."/>
            <person name="Baker D."/>
            <person name="Gharbi K."/>
            <person name="Hall N."/>
            <person name="Watson M."/>
            <person name="Adriaenssens E.M."/>
            <person name="Foster-Nyarko E."/>
            <person name="Jarju S."/>
            <person name="Secka A."/>
            <person name="Antonio M."/>
            <person name="Oren A."/>
            <person name="Chaudhuri R.R."/>
            <person name="La Ragione R."/>
            <person name="Hildebrand F."/>
            <person name="Pallen M.J."/>
        </authorList>
    </citation>
    <scope>NUCLEOTIDE SEQUENCE</scope>
    <source>
        <strain evidence="10">14508</strain>
    </source>
</reference>
<dbReference type="PROSITE" id="PS51750">
    <property type="entry name" value="BRO_N"/>
    <property type="match status" value="1"/>
</dbReference>
<dbReference type="InterPro" id="IPR003812">
    <property type="entry name" value="Fido"/>
</dbReference>
<proteinExistence type="predicted"/>
<dbReference type="PANTHER" id="PTHR39560:SF1">
    <property type="entry name" value="PROTEIN ADENYLYLTRANSFERASE FIC-RELATED"/>
    <property type="match status" value="1"/>
</dbReference>
<dbReference type="Gene3D" id="1.10.3290.10">
    <property type="entry name" value="Fido-like domain"/>
    <property type="match status" value="1"/>
</dbReference>
<evidence type="ECO:0000256" key="2">
    <source>
        <dbReference type="ARBA" id="ARBA00022695"/>
    </source>
</evidence>
<evidence type="ECO:0000259" key="8">
    <source>
        <dbReference type="PROSITE" id="PS51459"/>
    </source>
</evidence>
<evidence type="ECO:0000256" key="6">
    <source>
        <dbReference type="ARBA" id="ARBA00047939"/>
    </source>
</evidence>
<dbReference type="InterPro" id="IPR036597">
    <property type="entry name" value="Fido-like_dom_sf"/>
</dbReference>
<keyword evidence="1" id="KW-0808">Transferase</keyword>
<dbReference type="GO" id="GO:0070733">
    <property type="term" value="F:AMPylase activity"/>
    <property type="evidence" value="ECO:0007669"/>
    <property type="project" value="UniProtKB-EC"/>
</dbReference>
<evidence type="ECO:0000259" key="9">
    <source>
        <dbReference type="PROSITE" id="PS51750"/>
    </source>
</evidence>
<dbReference type="Pfam" id="PF02498">
    <property type="entry name" value="Bro-N"/>
    <property type="match status" value="1"/>
</dbReference>
<dbReference type="GO" id="GO:0051302">
    <property type="term" value="P:regulation of cell division"/>
    <property type="evidence" value="ECO:0007669"/>
    <property type="project" value="TreeGrafter"/>
</dbReference>
<protein>
    <recommendedName>
        <fullName evidence="5">protein adenylyltransferase</fullName>
        <ecNumber evidence="5">2.7.7.108</ecNumber>
    </recommendedName>
</protein>
<dbReference type="SUPFAM" id="SSF140931">
    <property type="entry name" value="Fic-like"/>
    <property type="match status" value="1"/>
</dbReference>
<comment type="catalytic activity">
    <reaction evidence="6">
        <text>L-threonyl-[protein] + ATP = 3-O-(5'-adenylyl)-L-threonyl-[protein] + diphosphate</text>
        <dbReference type="Rhea" id="RHEA:54292"/>
        <dbReference type="Rhea" id="RHEA-COMP:11060"/>
        <dbReference type="Rhea" id="RHEA-COMP:13847"/>
        <dbReference type="ChEBI" id="CHEBI:30013"/>
        <dbReference type="ChEBI" id="CHEBI:30616"/>
        <dbReference type="ChEBI" id="CHEBI:33019"/>
        <dbReference type="ChEBI" id="CHEBI:138113"/>
        <dbReference type="EC" id="2.7.7.108"/>
    </reaction>
</comment>
<dbReference type="InterPro" id="IPR003497">
    <property type="entry name" value="BRO_N_domain"/>
</dbReference>
<evidence type="ECO:0000313" key="11">
    <source>
        <dbReference type="Proteomes" id="UP000886893"/>
    </source>
</evidence>
<feature type="domain" description="Bro-N" evidence="9">
    <location>
        <begin position="1"/>
        <end position="116"/>
    </location>
</feature>
<evidence type="ECO:0000256" key="5">
    <source>
        <dbReference type="ARBA" id="ARBA00034531"/>
    </source>
</evidence>
<accession>A0A9D1G7N4</accession>
<evidence type="ECO:0000256" key="4">
    <source>
        <dbReference type="ARBA" id="ARBA00022840"/>
    </source>
</evidence>
<dbReference type="AlphaFoldDB" id="A0A9D1G7N4"/>
<keyword evidence="4" id="KW-0067">ATP-binding</keyword>
<dbReference type="Pfam" id="PF02661">
    <property type="entry name" value="Fic"/>
    <property type="match status" value="1"/>
</dbReference>
<name>A0A9D1G7N4_9FIRM</name>
<sequence length="285" mass="33649">MIKTSIRFFEDIPVRAVWDDQNTKWWFCAVDIAEALTKSKNPRSYWNVLKRRNQQLSTICRQLKIRAKDGKKYLTDVIDEEGVNRIIAIIPSKKKIVFDKWLKRMGTSLDEKSKQKSYDLFESGMINEIEVGTIKSLQQIHSYIFGGLYDFAGQIRNRNISKGNFTFASAMYLKENLAIIEKMPEDNLQNIVKKYVEMNIAHPFMEGNGRATRIWLDLILKKNLHTCTDWSKINKQEYLNAMRESPFEQTRIFELIKMAQTSQINDREIFMKGIDYSYYYEEIDE</sequence>
<organism evidence="10 11">
    <name type="scientific">Candidatus Caccosoma faecigallinarum</name>
    <dbReference type="NCBI Taxonomy" id="2840720"/>
    <lineage>
        <taxon>Bacteria</taxon>
        <taxon>Bacillati</taxon>
        <taxon>Bacillota</taxon>
        <taxon>Bacillota incertae sedis</taxon>
        <taxon>Candidatus Caccosoma</taxon>
    </lineage>
</organism>
<dbReference type="Proteomes" id="UP000886893">
    <property type="component" value="Unassembled WGS sequence"/>
</dbReference>
<feature type="domain" description="Fido" evidence="8">
    <location>
        <begin position="132"/>
        <end position="261"/>
    </location>
</feature>
<evidence type="ECO:0000256" key="3">
    <source>
        <dbReference type="ARBA" id="ARBA00022741"/>
    </source>
</evidence>